<dbReference type="Gene3D" id="3.20.20.100">
    <property type="entry name" value="NADP-dependent oxidoreductase domain"/>
    <property type="match status" value="1"/>
</dbReference>
<proteinExistence type="predicted"/>
<gene>
    <name evidence="3" type="ORF">DES38_103227</name>
</gene>
<dbReference type="CDD" id="cd19089">
    <property type="entry name" value="AKR_AKR14A1_2"/>
    <property type="match status" value="1"/>
</dbReference>
<protein>
    <submittedName>
        <fullName evidence="3">L-glyceraldehyde 3-phosphate reductase</fullName>
    </submittedName>
</protein>
<dbReference type="AlphaFoldDB" id="A0A2V3WF43"/>
<evidence type="ECO:0000259" key="2">
    <source>
        <dbReference type="Pfam" id="PF00248"/>
    </source>
</evidence>
<dbReference type="InterPro" id="IPR036812">
    <property type="entry name" value="NAD(P)_OxRdtase_dom_sf"/>
</dbReference>
<evidence type="ECO:0000256" key="1">
    <source>
        <dbReference type="ARBA" id="ARBA00023002"/>
    </source>
</evidence>
<dbReference type="GO" id="GO:0005829">
    <property type="term" value="C:cytosol"/>
    <property type="evidence" value="ECO:0007669"/>
    <property type="project" value="TreeGrafter"/>
</dbReference>
<name>A0A2V3WF43_9BACI</name>
<accession>A0A2V3WF43</accession>
<dbReference type="PANTHER" id="PTHR43364:SF4">
    <property type="entry name" value="NAD(P)-LINKED OXIDOREDUCTASE SUPERFAMILY PROTEIN"/>
    <property type="match status" value="1"/>
</dbReference>
<dbReference type="EMBL" id="QJJR01000003">
    <property type="protein sequence ID" value="PXW92208.1"/>
    <property type="molecule type" value="Genomic_DNA"/>
</dbReference>
<dbReference type="InterPro" id="IPR023210">
    <property type="entry name" value="NADP_OxRdtase_dom"/>
</dbReference>
<sequence length="319" mass="35195">MNHYRYFGQSGLKTSPLTLGLYRNFEAHVSDAFKTRMLEMAVNHGVTHFDLANNYGEPNGSAELAVGRALKQVLRGKRDQLLIATKAGYPMGPGPYGKGGSKKHLTASLDQSLKRLGTDYVDVYYHHTPDAETAVEETAHALDALVQQGKTLYIGLSNYNASEVQTIMPYFKALKTPVVAHQLNYSLLLRDAETNLFDQIEKEGLGAVVYQPLYQGILTEKYLHGIPAASRMSQRVDSLKHDQLTAERLDLVEKLRVMAVARSQSVAQLALAFVLRLDVVATAVIGVSSEAQLLENIATLNNLTFSVEELCDLEAIFKP</sequence>
<keyword evidence="4" id="KW-1185">Reference proteome</keyword>
<comment type="caution">
    <text evidence="3">The sequence shown here is derived from an EMBL/GenBank/DDBJ whole genome shotgun (WGS) entry which is preliminary data.</text>
</comment>
<evidence type="ECO:0000313" key="3">
    <source>
        <dbReference type="EMBL" id="PXW92208.1"/>
    </source>
</evidence>
<dbReference type="GO" id="GO:0016491">
    <property type="term" value="F:oxidoreductase activity"/>
    <property type="evidence" value="ECO:0007669"/>
    <property type="project" value="UniProtKB-KW"/>
</dbReference>
<feature type="domain" description="NADP-dependent oxidoreductase" evidence="2">
    <location>
        <begin position="17"/>
        <end position="316"/>
    </location>
</feature>
<dbReference type="Proteomes" id="UP000247922">
    <property type="component" value="Unassembled WGS sequence"/>
</dbReference>
<evidence type="ECO:0000313" key="4">
    <source>
        <dbReference type="Proteomes" id="UP000247922"/>
    </source>
</evidence>
<dbReference type="OrthoDB" id="9773828at2"/>
<dbReference type="RefSeq" id="WP_110250832.1">
    <property type="nucleotide sequence ID" value="NZ_QJJR01000003.1"/>
</dbReference>
<keyword evidence="1" id="KW-0560">Oxidoreductase</keyword>
<organism evidence="3 4">
    <name type="scientific">Streptohalobacillus salinus</name>
    <dbReference type="NCBI Taxonomy" id="621096"/>
    <lineage>
        <taxon>Bacteria</taxon>
        <taxon>Bacillati</taxon>
        <taxon>Bacillota</taxon>
        <taxon>Bacilli</taxon>
        <taxon>Bacillales</taxon>
        <taxon>Bacillaceae</taxon>
        <taxon>Streptohalobacillus</taxon>
    </lineage>
</organism>
<dbReference type="Pfam" id="PF00248">
    <property type="entry name" value="Aldo_ket_red"/>
    <property type="match status" value="1"/>
</dbReference>
<reference evidence="3 4" key="1">
    <citation type="submission" date="2018-05" db="EMBL/GenBank/DDBJ databases">
        <title>Genomic Encyclopedia of Type Strains, Phase IV (KMG-IV): sequencing the most valuable type-strain genomes for metagenomic binning, comparative biology and taxonomic classification.</title>
        <authorList>
            <person name="Goeker M."/>
        </authorList>
    </citation>
    <scope>NUCLEOTIDE SEQUENCE [LARGE SCALE GENOMIC DNA]</scope>
    <source>
        <strain evidence="3 4">DSM 22440</strain>
    </source>
</reference>
<dbReference type="PANTHER" id="PTHR43364">
    <property type="entry name" value="NADH-SPECIFIC METHYLGLYOXAL REDUCTASE-RELATED"/>
    <property type="match status" value="1"/>
</dbReference>
<dbReference type="SUPFAM" id="SSF51430">
    <property type="entry name" value="NAD(P)-linked oxidoreductase"/>
    <property type="match status" value="1"/>
</dbReference>
<dbReference type="InterPro" id="IPR050523">
    <property type="entry name" value="AKR_Detox_Biosynth"/>
</dbReference>